<evidence type="ECO:0000256" key="6">
    <source>
        <dbReference type="RuleBase" id="RU003435"/>
    </source>
</evidence>
<dbReference type="AlphaFoldDB" id="A0AA35S9B6"/>
<dbReference type="Gene3D" id="1.10.1370.20">
    <property type="entry name" value="Oligoendopeptidase f, C-terminal domain"/>
    <property type="match status" value="1"/>
</dbReference>
<dbReference type="PANTHER" id="PTHR11804:SF5">
    <property type="entry name" value="OLIGOENDOPEPTIDASE F"/>
    <property type="match status" value="1"/>
</dbReference>
<comment type="cofactor">
    <cofactor evidence="6">
        <name>Zn(2+)</name>
        <dbReference type="ChEBI" id="CHEBI:29105"/>
    </cofactor>
    <text evidence="6">Binds 1 zinc ion.</text>
</comment>
<dbReference type="GO" id="GO:0006518">
    <property type="term" value="P:peptide metabolic process"/>
    <property type="evidence" value="ECO:0007669"/>
    <property type="project" value="TreeGrafter"/>
</dbReference>
<accession>A0AA35S9B6</accession>
<keyword evidence="1 6" id="KW-0645">Protease</keyword>
<comment type="similarity">
    <text evidence="6">Belongs to the peptidase M3 family.</text>
</comment>
<evidence type="ECO:0000256" key="3">
    <source>
        <dbReference type="ARBA" id="ARBA00022801"/>
    </source>
</evidence>
<name>A0AA35S9B6_GEOBA</name>
<reference evidence="8" key="1">
    <citation type="submission" date="2023-03" db="EMBL/GenBank/DDBJ databases">
        <authorList>
            <person name="Steffen K."/>
            <person name="Cardenas P."/>
        </authorList>
    </citation>
    <scope>NUCLEOTIDE SEQUENCE</scope>
</reference>
<dbReference type="GO" id="GO:0004222">
    <property type="term" value="F:metalloendopeptidase activity"/>
    <property type="evidence" value="ECO:0007669"/>
    <property type="project" value="InterPro"/>
</dbReference>
<keyword evidence="2 6" id="KW-0479">Metal-binding</keyword>
<dbReference type="Pfam" id="PF01432">
    <property type="entry name" value="Peptidase_M3"/>
    <property type="match status" value="1"/>
</dbReference>
<gene>
    <name evidence="8" type="ORF">GBAR_LOCUS14221</name>
</gene>
<evidence type="ECO:0000256" key="1">
    <source>
        <dbReference type="ARBA" id="ARBA00022670"/>
    </source>
</evidence>
<dbReference type="InterPro" id="IPR045090">
    <property type="entry name" value="Pept_M3A_M3B"/>
</dbReference>
<organism evidence="8 9">
    <name type="scientific">Geodia barretti</name>
    <name type="common">Barrett's horny sponge</name>
    <dbReference type="NCBI Taxonomy" id="519541"/>
    <lineage>
        <taxon>Eukaryota</taxon>
        <taxon>Metazoa</taxon>
        <taxon>Porifera</taxon>
        <taxon>Demospongiae</taxon>
        <taxon>Heteroscleromorpha</taxon>
        <taxon>Tetractinellida</taxon>
        <taxon>Astrophorina</taxon>
        <taxon>Geodiidae</taxon>
        <taxon>Geodia</taxon>
    </lineage>
</organism>
<evidence type="ECO:0000313" key="9">
    <source>
        <dbReference type="Proteomes" id="UP001174909"/>
    </source>
</evidence>
<dbReference type="GO" id="GO:0046872">
    <property type="term" value="F:metal ion binding"/>
    <property type="evidence" value="ECO:0007669"/>
    <property type="project" value="UniProtKB-UniRule"/>
</dbReference>
<dbReference type="GO" id="GO:0006508">
    <property type="term" value="P:proteolysis"/>
    <property type="evidence" value="ECO:0007669"/>
    <property type="project" value="UniProtKB-KW"/>
</dbReference>
<keyword evidence="5 6" id="KW-0482">Metalloprotease</keyword>
<proteinExistence type="inferred from homology"/>
<evidence type="ECO:0000256" key="4">
    <source>
        <dbReference type="ARBA" id="ARBA00022833"/>
    </source>
</evidence>
<dbReference type="SUPFAM" id="SSF55486">
    <property type="entry name" value="Metalloproteases ('zincins'), catalytic domain"/>
    <property type="match status" value="1"/>
</dbReference>
<keyword evidence="4 6" id="KW-0862">Zinc</keyword>
<comment type="caution">
    <text evidence="8">The sequence shown here is derived from an EMBL/GenBank/DDBJ whole genome shotgun (WGS) entry which is preliminary data.</text>
</comment>
<evidence type="ECO:0000256" key="2">
    <source>
        <dbReference type="ARBA" id="ARBA00022723"/>
    </source>
</evidence>
<evidence type="ECO:0000313" key="8">
    <source>
        <dbReference type="EMBL" id="CAI8024496.1"/>
    </source>
</evidence>
<dbReference type="InterPro" id="IPR042088">
    <property type="entry name" value="OligoPept_F_C"/>
</dbReference>
<dbReference type="Proteomes" id="UP001174909">
    <property type="component" value="Unassembled WGS sequence"/>
</dbReference>
<feature type="domain" description="Peptidase M3A/M3B catalytic" evidence="7">
    <location>
        <begin position="1"/>
        <end position="207"/>
    </location>
</feature>
<dbReference type="InterPro" id="IPR001567">
    <property type="entry name" value="Pept_M3A_M3B_dom"/>
</dbReference>
<protein>
    <submittedName>
        <fullName evidence="8">Oligoendopeptidase F homolog</fullName>
    </submittedName>
</protein>
<evidence type="ECO:0000259" key="7">
    <source>
        <dbReference type="Pfam" id="PF01432"/>
    </source>
</evidence>
<keyword evidence="3 6" id="KW-0378">Hydrolase</keyword>
<evidence type="ECO:0000256" key="5">
    <source>
        <dbReference type="ARBA" id="ARBA00023049"/>
    </source>
</evidence>
<keyword evidence="9" id="KW-1185">Reference proteome</keyword>
<sequence>MNYTGKPRDVMTLAHELGHGIHDVLASKQNLLNYHPVLPLAETASTFGEMLVFDRLQSTLESAEERLALLCGKIEGIFATVFRQIAMYRFEQEAHRLRREKGEQTTEAYCELWQRMMQEMFGDSLTLGEDHQWWWLYIPHVFQLSFYVYAYSFGELLVLSLYAQYQRDGESFVPRYFDLLSAGCSATPSQLVTDMGIDIASPDFWQGGCDLIREKVEQAKALAATMK</sequence>
<dbReference type="PANTHER" id="PTHR11804">
    <property type="entry name" value="PROTEASE M3 THIMET OLIGOPEPTIDASE-RELATED"/>
    <property type="match status" value="1"/>
</dbReference>
<dbReference type="EMBL" id="CASHTH010002081">
    <property type="protein sequence ID" value="CAI8024496.1"/>
    <property type="molecule type" value="Genomic_DNA"/>
</dbReference>